<dbReference type="EMBL" id="AUZY01010159">
    <property type="protein sequence ID" value="EQD39631.1"/>
    <property type="molecule type" value="Genomic_DNA"/>
</dbReference>
<dbReference type="HAMAP" id="MF_00222">
    <property type="entry name" value="Shikimate_DH_AroE"/>
    <property type="match status" value="1"/>
</dbReference>
<evidence type="ECO:0000256" key="3">
    <source>
        <dbReference type="ARBA" id="ARBA00022857"/>
    </source>
</evidence>
<dbReference type="Gene3D" id="3.40.50.720">
    <property type="entry name" value="NAD(P)-binding Rossmann-like Domain"/>
    <property type="match status" value="1"/>
</dbReference>
<feature type="domain" description="Quinate/shikimate 5-dehydrogenase/glutamyl-tRNA reductase" evidence="6">
    <location>
        <begin position="202"/>
        <end position="279"/>
    </location>
</feature>
<dbReference type="InterPro" id="IPR006151">
    <property type="entry name" value="Shikm_DH/Glu-tRNA_Rdtase"/>
</dbReference>
<comment type="caution">
    <text evidence="8">The sequence shown here is derived from an EMBL/GenBank/DDBJ whole genome shotgun (WGS) entry which is preliminary data.</text>
</comment>
<evidence type="ECO:0000259" key="6">
    <source>
        <dbReference type="Pfam" id="PF01488"/>
    </source>
</evidence>
<dbReference type="GO" id="GO:0008652">
    <property type="term" value="P:amino acid biosynthetic process"/>
    <property type="evidence" value="ECO:0007669"/>
    <property type="project" value="UniProtKB-KW"/>
</dbReference>
<name>T0YVN8_9ZZZZ</name>
<reference evidence="8" key="2">
    <citation type="journal article" date="2014" name="ISME J.">
        <title>Microbial stratification in low pH oxic and suboxic macroscopic growths along an acid mine drainage.</title>
        <authorList>
            <person name="Mendez-Garcia C."/>
            <person name="Mesa V."/>
            <person name="Sprenger R.R."/>
            <person name="Richter M."/>
            <person name="Diez M.S."/>
            <person name="Solano J."/>
            <person name="Bargiela R."/>
            <person name="Golyshina O.V."/>
            <person name="Manteca A."/>
            <person name="Ramos J.L."/>
            <person name="Gallego J.R."/>
            <person name="Llorente I."/>
            <person name="Martins Dos Santos V.A."/>
            <person name="Jensen O.N."/>
            <person name="Pelaez A.I."/>
            <person name="Sanchez J."/>
            <person name="Ferrer M."/>
        </authorList>
    </citation>
    <scope>NUCLEOTIDE SEQUENCE</scope>
</reference>
<dbReference type="GO" id="GO:0004764">
    <property type="term" value="F:shikimate 3-dehydrogenase (NADP+) activity"/>
    <property type="evidence" value="ECO:0007669"/>
    <property type="project" value="UniProtKB-EC"/>
</dbReference>
<dbReference type="NCBIfam" id="TIGR00507">
    <property type="entry name" value="aroE"/>
    <property type="match status" value="1"/>
</dbReference>
<reference evidence="8" key="1">
    <citation type="submission" date="2013-08" db="EMBL/GenBank/DDBJ databases">
        <authorList>
            <person name="Mendez C."/>
            <person name="Richter M."/>
            <person name="Ferrer M."/>
            <person name="Sanchez J."/>
        </authorList>
    </citation>
    <scope>NUCLEOTIDE SEQUENCE</scope>
</reference>
<dbReference type="EC" id="1.1.1.25" evidence="1"/>
<dbReference type="NCBIfam" id="NF001310">
    <property type="entry name" value="PRK00258.1-2"/>
    <property type="match status" value="1"/>
</dbReference>
<proteinExistence type="inferred from homology"/>
<dbReference type="GO" id="GO:0005829">
    <property type="term" value="C:cytosol"/>
    <property type="evidence" value="ECO:0007669"/>
    <property type="project" value="TreeGrafter"/>
</dbReference>
<dbReference type="InterPro" id="IPR046346">
    <property type="entry name" value="Aminoacid_DH-like_N_sf"/>
</dbReference>
<dbReference type="SUPFAM" id="SSF53223">
    <property type="entry name" value="Aminoacid dehydrogenase-like, N-terminal domain"/>
    <property type="match status" value="1"/>
</dbReference>
<dbReference type="GO" id="GO:0019632">
    <property type="term" value="P:shikimate metabolic process"/>
    <property type="evidence" value="ECO:0007669"/>
    <property type="project" value="InterPro"/>
</dbReference>
<gene>
    <name evidence="8" type="ORF">B1B_15280</name>
</gene>
<dbReference type="SUPFAM" id="SSF51735">
    <property type="entry name" value="NAD(P)-binding Rossmann-fold domains"/>
    <property type="match status" value="1"/>
</dbReference>
<dbReference type="Gene3D" id="3.40.50.10860">
    <property type="entry name" value="Leucine Dehydrogenase, chain A, domain 1"/>
    <property type="match status" value="1"/>
</dbReference>
<keyword evidence="2" id="KW-0028">Amino-acid biosynthesis</keyword>
<feature type="domain" description="Shikimate dehydrogenase substrate binding N-terminal" evidence="7">
    <location>
        <begin position="92"/>
        <end position="173"/>
    </location>
</feature>
<evidence type="ECO:0000256" key="2">
    <source>
        <dbReference type="ARBA" id="ARBA00022605"/>
    </source>
</evidence>
<dbReference type="GO" id="GO:0050661">
    <property type="term" value="F:NADP binding"/>
    <property type="evidence" value="ECO:0007669"/>
    <property type="project" value="InterPro"/>
</dbReference>
<keyword evidence="4" id="KW-0560">Oxidoreductase</keyword>
<evidence type="ECO:0000256" key="4">
    <source>
        <dbReference type="ARBA" id="ARBA00023002"/>
    </source>
</evidence>
<dbReference type="GO" id="GO:0009423">
    <property type="term" value="P:chorismate biosynthetic process"/>
    <property type="evidence" value="ECO:0007669"/>
    <property type="project" value="UniProtKB-UniPathway"/>
</dbReference>
<dbReference type="PANTHER" id="PTHR21089">
    <property type="entry name" value="SHIKIMATE DEHYDROGENASE"/>
    <property type="match status" value="1"/>
</dbReference>
<dbReference type="AlphaFoldDB" id="T0YVN8"/>
<dbReference type="InterPro" id="IPR022893">
    <property type="entry name" value="Shikimate_DH_fam"/>
</dbReference>
<evidence type="ECO:0000256" key="1">
    <source>
        <dbReference type="ARBA" id="ARBA00012962"/>
    </source>
</evidence>
<dbReference type="InterPro" id="IPR036291">
    <property type="entry name" value="NAD(P)-bd_dom_sf"/>
</dbReference>
<dbReference type="GO" id="GO:0009073">
    <property type="term" value="P:aromatic amino acid family biosynthetic process"/>
    <property type="evidence" value="ECO:0007669"/>
    <property type="project" value="UniProtKB-KW"/>
</dbReference>
<dbReference type="UniPathway" id="UPA00053">
    <property type="reaction ID" value="UER00087"/>
</dbReference>
<evidence type="ECO:0000313" key="8">
    <source>
        <dbReference type="EMBL" id="EQD39631.1"/>
    </source>
</evidence>
<accession>T0YVN8</accession>
<sequence>MARLRVEDRHSLRVACRKACDAPDVLILLDRRAGLALLLVSMLGEQVGKPGFQQAGALCRRPMGMWQQVAAIYNARGPMAGGHMTQIARCGVVGHPIAHSLSPDIHHAFAAQFGRRLEYQRIDLAPEQLEEGVRAFFAAGGTGLNITLPHKSAAAHLATNIGPWAQRLGAVNMLTREAGGSISGENVDGAALVHDLTERYRVDLRGHDALVLGAGGAGRAAVWALLDAGTRQITVINRHPAGADALVDAIGMPGRVHSRYWKDIANIGVFDLIINATSTGVLGEHLELPFKLVTPRATCYDLSYGRAASDFIGWAHTSGARYAFDGLGMLIEGGAMAYTRWFGEAPDTEPVFAALRAQHPQA</sequence>
<dbReference type="Pfam" id="PF01488">
    <property type="entry name" value="Shikimate_DH"/>
    <property type="match status" value="1"/>
</dbReference>
<dbReference type="InterPro" id="IPR011342">
    <property type="entry name" value="Shikimate_DH"/>
</dbReference>
<protein>
    <recommendedName>
        <fullName evidence="1">shikimate dehydrogenase (NADP(+))</fullName>
        <ecNumber evidence="1">1.1.1.25</ecNumber>
    </recommendedName>
</protein>
<dbReference type="InterPro" id="IPR013708">
    <property type="entry name" value="Shikimate_DH-bd_N"/>
</dbReference>
<dbReference type="PANTHER" id="PTHR21089:SF1">
    <property type="entry name" value="BIFUNCTIONAL 3-DEHYDROQUINATE DEHYDRATASE_SHIKIMATE DEHYDROGENASE, CHLOROPLASTIC"/>
    <property type="match status" value="1"/>
</dbReference>
<keyword evidence="3" id="KW-0521">NADP</keyword>
<keyword evidence="5" id="KW-0057">Aromatic amino acid biosynthesis</keyword>
<organism evidence="8">
    <name type="scientific">mine drainage metagenome</name>
    <dbReference type="NCBI Taxonomy" id="410659"/>
    <lineage>
        <taxon>unclassified sequences</taxon>
        <taxon>metagenomes</taxon>
        <taxon>ecological metagenomes</taxon>
    </lineage>
</organism>
<dbReference type="Pfam" id="PF08501">
    <property type="entry name" value="Shikimate_dh_N"/>
    <property type="match status" value="1"/>
</dbReference>
<evidence type="ECO:0000259" key="7">
    <source>
        <dbReference type="Pfam" id="PF08501"/>
    </source>
</evidence>
<evidence type="ECO:0000256" key="5">
    <source>
        <dbReference type="ARBA" id="ARBA00023141"/>
    </source>
</evidence>